<evidence type="ECO:0000313" key="5">
    <source>
        <dbReference type="EMBL" id="SUZ73561.1"/>
    </source>
</evidence>
<accession>A0A381Q2J2</accession>
<gene>
    <name evidence="5" type="ORF">METZ01_LOCUS26415</name>
</gene>
<dbReference type="PANTHER" id="PTHR43103:SF5">
    <property type="entry name" value="4-EPIMERASE, PUTATIVE (AFU_ORTHOLOGUE AFUA_7G00360)-RELATED"/>
    <property type="match status" value="1"/>
</dbReference>
<dbReference type="AlphaFoldDB" id="A0A381Q2J2"/>
<dbReference type="Pfam" id="PF01370">
    <property type="entry name" value="Epimerase"/>
    <property type="match status" value="1"/>
</dbReference>
<dbReference type="Gene3D" id="3.40.50.720">
    <property type="entry name" value="NAD(P)-binding Rossmann-like Domain"/>
    <property type="match status" value="1"/>
</dbReference>
<name>A0A381Q2J2_9ZZZZ</name>
<dbReference type="InterPro" id="IPR036291">
    <property type="entry name" value="NAD(P)-bd_dom_sf"/>
</dbReference>
<reference evidence="5" key="1">
    <citation type="submission" date="2018-05" db="EMBL/GenBank/DDBJ databases">
        <authorList>
            <person name="Lanie J.A."/>
            <person name="Ng W.-L."/>
            <person name="Kazmierczak K.M."/>
            <person name="Andrzejewski T.M."/>
            <person name="Davidsen T.M."/>
            <person name="Wayne K.J."/>
            <person name="Tettelin H."/>
            <person name="Glass J.I."/>
            <person name="Rusch D."/>
            <person name="Podicherti R."/>
            <person name="Tsui H.-C.T."/>
            <person name="Winkler M.E."/>
        </authorList>
    </citation>
    <scope>NUCLEOTIDE SEQUENCE</scope>
</reference>
<keyword evidence="2" id="KW-0560">Oxidoreductase</keyword>
<evidence type="ECO:0000256" key="2">
    <source>
        <dbReference type="ARBA" id="ARBA00023002"/>
    </source>
</evidence>
<protein>
    <recommendedName>
        <fullName evidence="4">NAD-dependent epimerase/dehydratase domain-containing protein</fullName>
    </recommendedName>
</protein>
<dbReference type="GO" id="GO:0016491">
    <property type="term" value="F:oxidoreductase activity"/>
    <property type="evidence" value="ECO:0007669"/>
    <property type="project" value="UniProtKB-KW"/>
</dbReference>
<proteinExistence type="inferred from homology"/>
<dbReference type="InterPro" id="IPR001509">
    <property type="entry name" value="Epimerase_deHydtase"/>
</dbReference>
<evidence type="ECO:0000256" key="1">
    <source>
        <dbReference type="ARBA" id="ARBA00007637"/>
    </source>
</evidence>
<dbReference type="EMBL" id="UINC01001183">
    <property type="protein sequence ID" value="SUZ73561.1"/>
    <property type="molecule type" value="Genomic_DNA"/>
</dbReference>
<feature type="domain" description="NAD-dependent epimerase/dehydratase" evidence="4">
    <location>
        <begin position="2"/>
        <end position="178"/>
    </location>
</feature>
<organism evidence="5">
    <name type="scientific">marine metagenome</name>
    <dbReference type="NCBI Taxonomy" id="408172"/>
    <lineage>
        <taxon>unclassified sequences</taxon>
        <taxon>metagenomes</taxon>
        <taxon>ecological metagenomes</taxon>
    </lineage>
</organism>
<dbReference type="SUPFAM" id="SSF51735">
    <property type="entry name" value="NAD(P)-binding Rossmann-fold domains"/>
    <property type="match status" value="1"/>
</dbReference>
<evidence type="ECO:0000259" key="4">
    <source>
        <dbReference type="Pfam" id="PF01370"/>
    </source>
</evidence>
<sequence>MIVVTGAAGRLGRRVVRLLLDQEVEVRATDQVLADDLSTEFQLCDMQDRKSVESLLKGAEGVIHMGAIPGPLRADGRLIFDNNVNSTFNIMMAAAEKGLRRVVFSSSAFAMGWAHDGAAFEPIYLPLDEDHPMMPFEPYGLSKQVGEDIGKMIARNSTTTVVSLRFTNVVTPEDQKDFPWPAPTPEDPLTLVMWAYADPRDVAEAHILALRADIEGHEAFMIAQPSSRFNEPTLDIIKNNFGDRVEIRAQLQGTASVISTEKAQRMLGWRPRYDWT</sequence>
<comment type="similarity">
    <text evidence="1">Belongs to the NAD(P)-dependent epimerase/dehydratase family.</text>
</comment>
<dbReference type="PANTHER" id="PTHR43103">
    <property type="entry name" value="NUCLEOSIDE-DIPHOSPHATE-SUGAR EPIMERASE"/>
    <property type="match status" value="1"/>
</dbReference>
<evidence type="ECO:0000256" key="3">
    <source>
        <dbReference type="ARBA" id="ARBA00023027"/>
    </source>
</evidence>
<keyword evidence="3" id="KW-0520">NAD</keyword>